<dbReference type="InterPro" id="IPR052028">
    <property type="entry name" value="HipA_Ser/Thr_kinase"/>
</dbReference>
<dbReference type="InterPro" id="IPR017508">
    <property type="entry name" value="HipA_N1"/>
</dbReference>
<dbReference type="PANTHER" id="PTHR37419:SF8">
    <property type="entry name" value="TOXIN YJJJ"/>
    <property type="match status" value="1"/>
</dbReference>
<keyword evidence="3" id="KW-0418">Kinase</keyword>
<organism evidence="6 7">
    <name type="scientific">Idiomarina aquatica</name>
    <dbReference type="NCBI Taxonomy" id="1327752"/>
    <lineage>
        <taxon>Bacteria</taxon>
        <taxon>Pseudomonadati</taxon>
        <taxon>Pseudomonadota</taxon>
        <taxon>Gammaproteobacteria</taxon>
        <taxon>Alteromonadales</taxon>
        <taxon>Idiomarinaceae</taxon>
        <taxon>Idiomarina</taxon>
    </lineage>
</organism>
<accession>A0AA94JDY7</accession>
<evidence type="ECO:0000256" key="1">
    <source>
        <dbReference type="ARBA" id="ARBA00010164"/>
    </source>
</evidence>
<comment type="similarity">
    <text evidence="1">Belongs to the HipA Ser/Thr kinase family.</text>
</comment>
<evidence type="ECO:0000313" key="6">
    <source>
        <dbReference type="EMBL" id="RUO45123.1"/>
    </source>
</evidence>
<dbReference type="InterPro" id="IPR012893">
    <property type="entry name" value="HipA-like_C"/>
</dbReference>
<feature type="domain" description="HipA-like C-terminal" evidence="4">
    <location>
        <begin position="161"/>
        <end position="374"/>
    </location>
</feature>
<evidence type="ECO:0000313" key="7">
    <source>
        <dbReference type="Proteomes" id="UP000286680"/>
    </source>
</evidence>
<sequence length="400" mass="44724">MISEAYVFIEGLEAEPVICGAIRYDAKHELGRFRYGKSYLARQDAFALDPIHLPLTEDVFSTRLNKGLFGVLKDAGADAWGRKLILQLRKTKPQNELEFLIAGASMGVGAISFSLSRSKTKTPLNRNALNDLDLLIDGKNKILASESVSVEVKKAFQYGDSMGGARPKTVLTHNNQMYLVKFNRADDLFNVCRAEFATMRLLAKIDGVNVANTELVRGAEDLLLVKRFDRNDCMVTHHLISANSLLLQGHVSESAVSQWYTYGALAEYLRRYSVRAEDAEELFKRMVFNAFVGNTDDHGRNHAMLWNLKERGWQLSPAYDVLPVNNSKLHALGLGDDGRLANRSNLLSQAKRFGLSQRKAQAIIHDISDLVEGWQTHFRDCGVTEGDIERLHGVIPTLDS</sequence>
<gene>
    <name evidence="6" type="ORF">CWE23_03635</name>
</gene>
<feature type="domain" description="HipA N-terminal subdomain 1" evidence="5">
    <location>
        <begin position="19"/>
        <end position="113"/>
    </location>
</feature>
<keyword evidence="7" id="KW-1185">Reference proteome</keyword>
<dbReference type="GO" id="GO:0004674">
    <property type="term" value="F:protein serine/threonine kinase activity"/>
    <property type="evidence" value="ECO:0007669"/>
    <property type="project" value="TreeGrafter"/>
</dbReference>
<evidence type="ECO:0000256" key="2">
    <source>
        <dbReference type="ARBA" id="ARBA00022679"/>
    </source>
</evidence>
<dbReference type="Proteomes" id="UP000286680">
    <property type="component" value="Unassembled WGS sequence"/>
</dbReference>
<evidence type="ECO:0000256" key="3">
    <source>
        <dbReference type="ARBA" id="ARBA00022777"/>
    </source>
</evidence>
<proteinExistence type="inferred from homology"/>
<dbReference type="EMBL" id="PIPS01000001">
    <property type="protein sequence ID" value="RUO45123.1"/>
    <property type="molecule type" value="Genomic_DNA"/>
</dbReference>
<dbReference type="RefSeq" id="WP_126819507.1">
    <property type="nucleotide sequence ID" value="NZ_PIPS01000001.1"/>
</dbReference>
<dbReference type="GO" id="GO:0005829">
    <property type="term" value="C:cytosol"/>
    <property type="evidence" value="ECO:0007669"/>
    <property type="project" value="TreeGrafter"/>
</dbReference>
<protein>
    <submittedName>
        <fullName evidence="6">Type II toxin-antitoxin system HipA family toxin</fullName>
    </submittedName>
</protein>
<dbReference type="PANTHER" id="PTHR37419">
    <property type="entry name" value="SERINE/THREONINE-PROTEIN KINASE TOXIN HIPA"/>
    <property type="match status" value="1"/>
</dbReference>
<name>A0AA94JDY7_9GAMM</name>
<dbReference type="Pfam" id="PF13657">
    <property type="entry name" value="Couple_hipA"/>
    <property type="match status" value="1"/>
</dbReference>
<keyword evidence="2" id="KW-0808">Transferase</keyword>
<comment type="caution">
    <text evidence="6">The sequence shown here is derived from an EMBL/GenBank/DDBJ whole genome shotgun (WGS) entry which is preliminary data.</text>
</comment>
<dbReference type="AlphaFoldDB" id="A0AA94JDY7"/>
<evidence type="ECO:0000259" key="4">
    <source>
        <dbReference type="Pfam" id="PF07804"/>
    </source>
</evidence>
<dbReference type="Pfam" id="PF07804">
    <property type="entry name" value="HipA_C"/>
    <property type="match status" value="1"/>
</dbReference>
<dbReference type="Gene3D" id="1.10.1070.20">
    <property type="match status" value="1"/>
</dbReference>
<evidence type="ECO:0000259" key="5">
    <source>
        <dbReference type="Pfam" id="PF13657"/>
    </source>
</evidence>
<reference evidence="7" key="1">
    <citation type="journal article" date="2018" name="Front. Microbiol.">
        <title>Genome-Based Analysis Reveals the Taxonomy and Diversity of the Family Idiomarinaceae.</title>
        <authorList>
            <person name="Liu Y."/>
            <person name="Lai Q."/>
            <person name="Shao Z."/>
        </authorList>
    </citation>
    <scope>NUCLEOTIDE SEQUENCE [LARGE SCALE GENOMIC DNA]</scope>
    <source>
        <strain evidence="7">SN-14</strain>
    </source>
</reference>